<reference evidence="3" key="2">
    <citation type="journal article" date="2021" name="PeerJ">
        <title>Extensive microbial diversity within the chicken gut microbiome revealed by metagenomics and culture.</title>
        <authorList>
            <person name="Gilroy R."/>
            <person name="Ravi A."/>
            <person name="Getino M."/>
            <person name="Pursley I."/>
            <person name="Horton D.L."/>
            <person name="Alikhan N.F."/>
            <person name="Baker D."/>
            <person name="Gharbi K."/>
            <person name="Hall N."/>
            <person name="Watson M."/>
            <person name="Adriaenssens E.M."/>
            <person name="Foster-Nyarko E."/>
            <person name="Jarju S."/>
            <person name="Secka A."/>
            <person name="Antonio M."/>
            <person name="Oren A."/>
            <person name="Chaudhuri R.R."/>
            <person name="La Ragione R."/>
            <person name="Hildebrand F."/>
            <person name="Pallen M.J."/>
        </authorList>
    </citation>
    <scope>NUCLEOTIDE SEQUENCE</scope>
    <source>
        <strain evidence="3">17213</strain>
    </source>
</reference>
<dbReference type="InterPro" id="IPR055170">
    <property type="entry name" value="GFO_IDH_MocA-like_dom"/>
</dbReference>
<dbReference type="SUPFAM" id="SSF55347">
    <property type="entry name" value="Glyceraldehyde-3-phosphate dehydrogenase-like, C-terminal domain"/>
    <property type="match status" value="1"/>
</dbReference>
<dbReference type="InterPro" id="IPR051450">
    <property type="entry name" value="Gfo/Idh/MocA_Oxidoreductases"/>
</dbReference>
<dbReference type="SUPFAM" id="SSF51735">
    <property type="entry name" value="NAD(P)-binding Rossmann-fold domains"/>
    <property type="match status" value="1"/>
</dbReference>
<dbReference type="Gene3D" id="3.30.360.10">
    <property type="entry name" value="Dihydrodipicolinate Reductase, domain 2"/>
    <property type="match status" value="1"/>
</dbReference>
<gene>
    <name evidence="3" type="ORF">IAB19_07150</name>
</gene>
<dbReference type="Proteomes" id="UP000823631">
    <property type="component" value="Unassembled WGS sequence"/>
</dbReference>
<comment type="caution">
    <text evidence="3">The sequence shown here is derived from an EMBL/GenBank/DDBJ whole genome shotgun (WGS) entry which is preliminary data.</text>
</comment>
<dbReference type="Pfam" id="PF01408">
    <property type="entry name" value="GFO_IDH_MocA"/>
    <property type="match status" value="1"/>
</dbReference>
<evidence type="ECO:0000259" key="1">
    <source>
        <dbReference type="Pfam" id="PF01408"/>
    </source>
</evidence>
<dbReference type="Pfam" id="PF22725">
    <property type="entry name" value="GFO_IDH_MocA_C3"/>
    <property type="match status" value="1"/>
</dbReference>
<evidence type="ECO:0000313" key="3">
    <source>
        <dbReference type="EMBL" id="MBO8416136.1"/>
    </source>
</evidence>
<dbReference type="InterPro" id="IPR000683">
    <property type="entry name" value="Gfo/Idh/MocA-like_OxRdtase_N"/>
</dbReference>
<protein>
    <submittedName>
        <fullName evidence="3">Gfo/Idh/MocA family oxidoreductase</fullName>
    </submittedName>
</protein>
<sequence length="344" mass="37207">MLNIGIIGCGKIAQVRHIPEYQHNPQAQLCAFFDLNFERAKALADKFGGKAYKSLDEMFSEAKLDAVSICSANNSHAEHALCAMEHGVNVLLEKPMAVTLEECIKLTEKAKEKGVRLMIDQNQRLAKAHAKAHELIAAGAIGKVLSFRTVFGHGGPETWSIDPGKATWFFDKNKASMGAMGDLGVHKTDLIQYLVGCTIKAVSAKLATIDKRTADGSLISVDDNAICIYEMANGAVGTMTASWTYYGAEDNSTVIYGDKGIMHIYDDPSYSLKIVGRDGSVVTYELDRIQTNDNQTSSGIIDAFVDCLTTGTTPLIDAVSVLPAMKAVFAAMQSSAEGRRIEIE</sequence>
<feature type="domain" description="GFO/IDH/MocA-like oxidoreductase" evidence="2">
    <location>
        <begin position="130"/>
        <end position="262"/>
    </location>
</feature>
<dbReference type="InterPro" id="IPR036291">
    <property type="entry name" value="NAD(P)-bd_dom_sf"/>
</dbReference>
<dbReference type="Gene3D" id="3.40.50.720">
    <property type="entry name" value="NAD(P)-binding Rossmann-like Domain"/>
    <property type="match status" value="1"/>
</dbReference>
<name>A0A9D9GTL8_9GAMM</name>
<evidence type="ECO:0000259" key="2">
    <source>
        <dbReference type="Pfam" id="PF22725"/>
    </source>
</evidence>
<reference evidence="3" key="1">
    <citation type="submission" date="2020-10" db="EMBL/GenBank/DDBJ databases">
        <authorList>
            <person name="Gilroy R."/>
        </authorList>
    </citation>
    <scope>NUCLEOTIDE SEQUENCE</scope>
    <source>
        <strain evidence="3">17213</strain>
    </source>
</reference>
<feature type="domain" description="Gfo/Idh/MocA-like oxidoreductase N-terminal" evidence="1">
    <location>
        <begin position="2"/>
        <end position="120"/>
    </location>
</feature>
<proteinExistence type="predicted"/>
<organism evidence="3 4">
    <name type="scientific">Candidatus Avisuccinivibrio stercorigallinarum</name>
    <dbReference type="NCBI Taxonomy" id="2840704"/>
    <lineage>
        <taxon>Bacteria</taxon>
        <taxon>Pseudomonadati</taxon>
        <taxon>Pseudomonadota</taxon>
        <taxon>Gammaproteobacteria</taxon>
        <taxon>Aeromonadales</taxon>
        <taxon>Succinivibrionaceae</taxon>
        <taxon>Succinivibrionaceae incertae sedis</taxon>
        <taxon>Candidatus Avisuccinivibrio</taxon>
    </lineage>
</organism>
<dbReference type="PANTHER" id="PTHR43377:SF1">
    <property type="entry name" value="BILIVERDIN REDUCTASE A"/>
    <property type="match status" value="1"/>
</dbReference>
<dbReference type="AlphaFoldDB" id="A0A9D9GTL8"/>
<dbReference type="PANTHER" id="PTHR43377">
    <property type="entry name" value="BILIVERDIN REDUCTASE A"/>
    <property type="match status" value="1"/>
</dbReference>
<dbReference type="EMBL" id="JADINH010000150">
    <property type="protein sequence ID" value="MBO8416136.1"/>
    <property type="molecule type" value="Genomic_DNA"/>
</dbReference>
<evidence type="ECO:0000313" key="4">
    <source>
        <dbReference type="Proteomes" id="UP000823631"/>
    </source>
</evidence>
<accession>A0A9D9GTL8</accession>
<dbReference type="GO" id="GO:0000166">
    <property type="term" value="F:nucleotide binding"/>
    <property type="evidence" value="ECO:0007669"/>
    <property type="project" value="InterPro"/>
</dbReference>